<organism evidence="1 2">
    <name type="scientific">Fundicoccus ignavus</name>
    <dbReference type="NCBI Taxonomy" id="2664442"/>
    <lineage>
        <taxon>Bacteria</taxon>
        <taxon>Bacillati</taxon>
        <taxon>Bacillota</taxon>
        <taxon>Bacilli</taxon>
        <taxon>Lactobacillales</taxon>
        <taxon>Aerococcaceae</taxon>
        <taxon>Fundicoccus</taxon>
    </lineage>
</organism>
<dbReference type="Proteomes" id="UP000430975">
    <property type="component" value="Unassembled WGS sequence"/>
</dbReference>
<evidence type="ECO:0000313" key="1">
    <source>
        <dbReference type="EMBL" id="MRI84706.1"/>
    </source>
</evidence>
<dbReference type="Pfam" id="PF04392">
    <property type="entry name" value="ABC_sub_bind"/>
    <property type="match status" value="1"/>
</dbReference>
<reference evidence="1 2" key="1">
    <citation type="submission" date="2019-11" db="EMBL/GenBank/DDBJ databases">
        <title>Characterisation of Fundicoccus ignavus gen. nov. sp. nov., a novel genus of the family Aerococcaceae isolated from bulk tank milk.</title>
        <authorList>
            <person name="Siebert A."/>
            <person name="Huptas C."/>
            <person name="Wenning M."/>
            <person name="Scherer S."/>
            <person name="Doll E.V."/>
        </authorList>
    </citation>
    <scope>NUCLEOTIDE SEQUENCE [LARGE SCALE GENOMIC DNA]</scope>
    <source>
        <strain evidence="1 2">WS4759</strain>
    </source>
</reference>
<name>A0A6I2GBV0_9LACT</name>
<proteinExistence type="predicted"/>
<dbReference type="EMBL" id="WJQS01000002">
    <property type="protein sequence ID" value="MRI84706.1"/>
    <property type="molecule type" value="Genomic_DNA"/>
</dbReference>
<evidence type="ECO:0008006" key="3">
    <source>
        <dbReference type="Google" id="ProtNLM"/>
    </source>
</evidence>
<dbReference type="AlphaFoldDB" id="A0A6I2GBV0"/>
<evidence type="ECO:0000313" key="2">
    <source>
        <dbReference type="Proteomes" id="UP000430975"/>
    </source>
</evidence>
<dbReference type="CDD" id="cd06325">
    <property type="entry name" value="PBP1_ABC_unchar_transporter"/>
    <property type="match status" value="1"/>
</dbReference>
<dbReference type="InterPro" id="IPR007487">
    <property type="entry name" value="ABC_transpt-TYRBP-like"/>
</dbReference>
<protein>
    <recommendedName>
        <fullName evidence="3">ABC transporter substrate-binding protein</fullName>
    </recommendedName>
</protein>
<accession>A0A6I2GBV0</accession>
<gene>
    <name evidence="1" type="ORF">GIY09_02185</name>
</gene>
<keyword evidence="2" id="KW-1185">Reference proteome</keyword>
<dbReference type="PANTHER" id="PTHR35271">
    <property type="entry name" value="ABC TRANSPORTER, SUBSTRATE-BINDING LIPOPROTEIN-RELATED"/>
    <property type="match status" value="1"/>
</dbReference>
<dbReference type="PANTHER" id="PTHR35271:SF1">
    <property type="entry name" value="ABC TRANSPORTER, SUBSTRATE-BINDING LIPOPROTEIN"/>
    <property type="match status" value="1"/>
</dbReference>
<dbReference type="Gene3D" id="3.40.50.2300">
    <property type="match status" value="1"/>
</dbReference>
<sequence>MEGKNLTIDFHNAEADINLLSTIAEQIISQNPDLIFAVTTPVSQTFQNQTDEIPIVMTGINDPIAAGLVDSLEKPGGNISGSSDQYPLDEHLKLMLAIDPNIETLGMIYTSSEDNAQVEAENVKEIAESLGLKVEMTSIASTLDMQMAAENLSSKVYAIYVGSDNAIASAFESLLDATDRMNIAVYSSVDIMVQQGGLAAIAINQADLGTEAARVGILKY</sequence>
<comment type="caution">
    <text evidence="1">The sequence shown here is derived from an EMBL/GenBank/DDBJ whole genome shotgun (WGS) entry which is preliminary data.</text>
</comment>